<evidence type="ECO:0000256" key="2">
    <source>
        <dbReference type="SAM" id="SignalP"/>
    </source>
</evidence>
<dbReference type="PANTHER" id="PTHR40940">
    <property type="entry name" value="PROTEIN BATD-RELATED"/>
    <property type="match status" value="1"/>
</dbReference>
<sequence precursor="true">MSVARLLFLAFSMLCSACLQPTAMAQQLQAELAQESAWTGQPIRLNIKLLSPGPFSGTAAFDLPQLDRVIIQKIGRPIVGSEQVDGETQLTQLHEFHVFSQRTGSIEIPPFRVRYSARQDFTSKAEPHQNETPALQFASKRPPGTESLGLVVATKNLRAKQDWSPDRIDDLTAGDVITRNVQQLASDTTAMILPTIPTTAIDGIRTYTDRPVVTDQTERGEATATRTDTIKYQFERAGTYQIPDVTVRWWNTQSEQLVQQILPGKTITVAGSIATDDLAASASNLDPSTGEVSPWSILIGTLVLSGLAFGGYMTWKRWQEHLQCEPTKTSRNLIAACDQNDAMSAYQLLQRWKLLVHLSDEQLAGLSSPEQELAKSLYDPHAEQKGWDGNALQHAIIAAQRAPARQANNDLPLPPLNPSQPVRR</sequence>
<feature type="domain" description="DUF7939" evidence="3">
    <location>
        <begin position="329"/>
        <end position="401"/>
    </location>
</feature>
<proteinExistence type="predicted"/>
<feature type="chain" id="PRO_5022187600" description="DUF7939 domain-containing protein" evidence="2">
    <location>
        <begin position="26"/>
        <end position="424"/>
    </location>
</feature>
<dbReference type="Proteomes" id="UP000315003">
    <property type="component" value="Chromosome"/>
</dbReference>
<keyword evidence="5" id="KW-1185">Reference proteome</keyword>
<dbReference type="RefSeq" id="WP_145268414.1">
    <property type="nucleotide sequence ID" value="NZ_CP036272.1"/>
</dbReference>
<dbReference type="AlphaFoldDB" id="A0A517SNQ8"/>
<protein>
    <recommendedName>
        <fullName evidence="3">DUF7939 domain-containing protein</fullName>
    </recommendedName>
</protein>
<keyword evidence="2" id="KW-0732">Signal</keyword>
<dbReference type="OrthoDB" id="265905at2"/>
<feature type="region of interest" description="Disordered" evidence="1">
    <location>
        <begin position="403"/>
        <end position="424"/>
    </location>
</feature>
<dbReference type="EMBL" id="CP036272">
    <property type="protein sequence ID" value="QDT57744.1"/>
    <property type="molecule type" value="Genomic_DNA"/>
</dbReference>
<evidence type="ECO:0000313" key="5">
    <source>
        <dbReference type="Proteomes" id="UP000315003"/>
    </source>
</evidence>
<feature type="signal peptide" evidence="2">
    <location>
        <begin position="1"/>
        <end position="25"/>
    </location>
</feature>
<dbReference type="PANTHER" id="PTHR40940:SF1">
    <property type="entry name" value="PROTEIN BATD"/>
    <property type="match status" value="1"/>
</dbReference>
<evidence type="ECO:0000259" key="3">
    <source>
        <dbReference type="Pfam" id="PF25607"/>
    </source>
</evidence>
<organism evidence="4 5">
    <name type="scientific">Stieleria bergensis</name>
    <dbReference type="NCBI Taxonomy" id="2528025"/>
    <lineage>
        <taxon>Bacteria</taxon>
        <taxon>Pseudomonadati</taxon>
        <taxon>Planctomycetota</taxon>
        <taxon>Planctomycetia</taxon>
        <taxon>Pirellulales</taxon>
        <taxon>Pirellulaceae</taxon>
        <taxon>Stieleria</taxon>
    </lineage>
</organism>
<evidence type="ECO:0000313" key="4">
    <source>
        <dbReference type="EMBL" id="QDT57744.1"/>
    </source>
</evidence>
<dbReference type="InterPro" id="IPR025738">
    <property type="entry name" value="BatD"/>
</dbReference>
<reference evidence="4 5" key="1">
    <citation type="submission" date="2019-02" db="EMBL/GenBank/DDBJ databases">
        <title>Deep-cultivation of Planctomycetes and their phenomic and genomic characterization uncovers novel biology.</title>
        <authorList>
            <person name="Wiegand S."/>
            <person name="Jogler M."/>
            <person name="Boedeker C."/>
            <person name="Pinto D."/>
            <person name="Vollmers J."/>
            <person name="Rivas-Marin E."/>
            <person name="Kohn T."/>
            <person name="Peeters S.H."/>
            <person name="Heuer A."/>
            <person name="Rast P."/>
            <person name="Oberbeckmann S."/>
            <person name="Bunk B."/>
            <person name="Jeske O."/>
            <person name="Meyerdierks A."/>
            <person name="Storesund J.E."/>
            <person name="Kallscheuer N."/>
            <person name="Luecker S."/>
            <person name="Lage O.M."/>
            <person name="Pohl T."/>
            <person name="Merkel B.J."/>
            <person name="Hornburger P."/>
            <person name="Mueller R.-W."/>
            <person name="Bruemmer F."/>
            <person name="Labrenz M."/>
            <person name="Spormann A.M."/>
            <person name="Op den Camp H."/>
            <person name="Overmann J."/>
            <person name="Amann R."/>
            <person name="Jetten M.S.M."/>
            <person name="Mascher T."/>
            <person name="Medema M.H."/>
            <person name="Devos D.P."/>
            <person name="Kaster A.-K."/>
            <person name="Ovreas L."/>
            <person name="Rohde M."/>
            <person name="Galperin M.Y."/>
            <person name="Jogler C."/>
        </authorList>
    </citation>
    <scope>NUCLEOTIDE SEQUENCE [LARGE SCALE GENOMIC DNA]</scope>
    <source>
        <strain evidence="4 5">SV_7m_r</strain>
    </source>
</reference>
<evidence type="ECO:0000256" key="1">
    <source>
        <dbReference type="SAM" id="MobiDB-lite"/>
    </source>
</evidence>
<accession>A0A517SNQ8</accession>
<dbReference type="InterPro" id="IPR057699">
    <property type="entry name" value="DUF7939"/>
</dbReference>
<dbReference type="Pfam" id="PF25607">
    <property type="entry name" value="DUF7939"/>
    <property type="match status" value="1"/>
</dbReference>
<gene>
    <name evidence="4" type="ORF">SV7mr_02290</name>
</gene>
<name>A0A517SNQ8_9BACT</name>